<protein>
    <submittedName>
        <fullName evidence="1">Uncharacterized protein</fullName>
    </submittedName>
</protein>
<proteinExistence type="predicted"/>
<dbReference type="AlphaFoldDB" id="A0A7Y6VBF1"/>
<keyword evidence="2" id="KW-1185">Reference proteome</keyword>
<dbReference type="EMBL" id="JABWCV010000046">
    <property type="protein sequence ID" value="NVF16561.1"/>
    <property type="molecule type" value="Genomic_DNA"/>
</dbReference>
<reference evidence="1 2" key="1">
    <citation type="submission" date="2020-06" db="EMBL/GenBank/DDBJ databases">
        <title>Halomonas sp. QX-1 draft genome sequence.</title>
        <authorList>
            <person name="Qiu X."/>
        </authorList>
    </citation>
    <scope>NUCLEOTIDE SEQUENCE [LARGE SCALE GENOMIC DNA]</scope>
    <source>
        <strain evidence="1 2">QX-1</strain>
    </source>
</reference>
<sequence length="67" mass="7604">MSNPIKDKDFDMVSTLYHASQGANLCSQFSRDAESSSDQEAKAFFDRVARQYDDIAQEAKKLLKDKL</sequence>
<dbReference type="Proteomes" id="UP000589984">
    <property type="component" value="Unassembled WGS sequence"/>
</dbReference>
<organism evidence="1 2">
    <name type="scientific">Vreelandella maris</name>
    <dbReference type="NCBI Taxonomy" id="2729617"/>
    <lineage>
        <taxon>Bacteria</taxon>
        <taxon>Pseudomonadati</taxon>
        <taxon>Pseudomonadota</taxon>
        <taxon>Gammaproteobacteria</taxon>
        <taxon>Oceanospirillales</taxon>
        <taxon>Halomonadaceae</taxon>
        <taxon>Vreelandella</taxon>
    </lineage>
</organism>
<accession>A0A7Y6VBF1</accession>
<comment type="caution">
    <text evidence="1">The sequence shown here is derived from an EMBL/GenBank/DDBJ whole genome shotgun (WGS) entry which is preliminary data.</text>
</comment>
<gene>
    <name evidence="1" type="ORF">HUO07_20800</name>
</gene>
<name>A0A7Y6VBF1_9GAMM</name>
<evidence type="ECO:0000313" key="1">
    <source>
        <dbReference type="EMBL" id="NVF16561.1"/>
    </source>
</evidence>
<evidence type="ECO:0000313" key="2">
    <source>
        <dbReference type="Proteomes" id="UP000589984"/>
    </source>
</evidence>
<dbReference type="RefSeq" id="WP_176305051.1">
    <property type="nucleotide sequence ID" value="NZ_JABWCV010000046.1"/>
</dbReference>